<evidence type="ECO:0000256" key="1">
    <source>
        <dbReference type="SAM" id="MobiDB-lite"/>
    </source>
</evidence>
<keyword evidence="3" id="KW-1185">Reference proteome</keyword>
<feature type="compositionally biased region" description="Basic residues" evidence="1">
    <location>
        <begin position="193"/>
        <end position="203"/>
    </location>
</feature>
<feature type="region of interest" description="Disordered" evidence="1">
    <location>
        <begin position="190"/>
        <end position="213"/>
    </location>
</feature>
<dbReference type="Proteomes" id="UP000078046">
    <property type="component" value="Unassembled WGS sequence"/>
</dbReference>
<dbReference type="EMBL" id="LWCA01000079">
    <property type="protein sequence ID" value="OAF71106.1"/>
    <property type="molecule type" value="Genomic_DNA"/>
</dbReference>
<sequence length="316" mass="36435">MYKPSKEHQKFNPAYATVQGNFSLLKYKPCIPKRSNSTKISAKINMNKKYPKPDYFYDTIQNSQTNKRDGPVYWGLKLSLGKQIKRHFKKEKNLNRMSSLSSFSSNSTYSSIYSGISNIGDVNSPVVYQCCDSVHSTVSGYSSMSLSQKNVIIDQHRLNKDRIRHNMRGVQDEAIQRQLFREIVSRGGENHSTIRKKLPKPPQRKTELSSPHQYSTLTHKLKPEFQPLTESENIYEHVPHVPVEQTFELPPPSLEMLSLTISERPLPAIKALSIPAWKQELINKRNNTPKENLRKPSAFSEQLMEKLKEQRKKSEC</sequence>
<organism evidence="2 3">
    <name type="scientific">Intoshia linei</name>
    <dbReference type="NCBI Taxonomy" id="1819745"/>
    <lineage>
        <taxon>Eukaryota</taxon>
        <taxon>Metazoa</taxon>
        <taxon>Spiralia</taxon>
        <taxon>Lophotrochozoa</taxon>
        <taxon>Mesozoa</taxon>
        <taxon>Orthonectida</taxon>
        <taxon>Rhopaluridae</taxon>
        <taxon>Intoshia</taxon>
    </lineage>
</organism>
<reference evidence="2 3" key="1">
    <citation type="submission" date="2016-04" db="EMBL/GenBank/DDBJ databases">
        <title>The genome of Intoshia linei affirms orthonectids as highly simplified spiralians.</title>
        <authorList>
            <person name="Mikhailov K.V."/>
            <person name="Slusarev G.S."/>
            <person name="Nikitin M.A."/>
            <person name="Logacheva M.D."/>
            <person name="Penin A."/>
            <person name="Aleoshin V."/>
            <person name="Panchin Y.V."/>
        </authorList>
    </citation>
    <scope>NUCLEOTIDE SEQUENCE [LARGE SCALE GENOMIC DNA]</scope>
    <source>
        <strain evidence="2">Intl2013</strain>
        <tissue evidence="2">Whole animal</tissue>
    </source>
</reference>
<proteinExistence type="predicted"/>
<dbReference type="AlphaFoldDB" id="A0A177BA38"/>
<feature type="compositionally biased region" description="Basic and acidic residues" evidence="1">
    <location>
        <begin position="303"/>
        <end position="316"/>
    </location>
</feature>
<protein>
    <submittedName>
        <fullName evidence="2">Uncharacterized protein</fullName>
    </submittedName>
</protein>
<feature type="region of interest" description="Disordered" evidence="1">
    <location>
        <begin position="284"/>
        <end position="316"/>
    </location>
</feature>
<evidence type="ECO:0000313" key="3">
    <source>
        <dbReference type="Proteomes" id="UP000078046"/>
    </source>
</evidence>
<comment type="caution">
    <text evidence="2">The sequence shown here is derived from an EMBL/GenBank/DDBJ whole genome shotgun (WGS) entry which is preliminary data.</text>
</comment>
<gene>
    <name evidence="2" type="ORF">A3Q56_01141</name>
</gene>
<accession>A0A177BA38</accession>
<evidence type="ECO:0000313" key="2">
    <source>
        <dbReference type="EMBL" id="OAF71106.1"/>
    </source>
</evidence>
<name>A0A177BA38_9BILA</name>